<evidence type="ECO:0000313" key="5">
    <source>
        <dbReference type="Proteomes" id="UP000193067"/>
    </source>
</evidence>
<dbReference type="PANTHER" id="PTHR43669:SF11">
    <property type="entry name" value="SHORT-CHAIN DEHYDROGENASE_OXIDOREDUCTASE"/>
    <property type="match status" value="1"/>
</dbReference>
<dbReference type="GO" id="GO:0016491">
    <property type="term" value="F:oxidoreductase activity"/>
    <property type="evidence" value="ECO:0007669"/>
    <property type="project" value="UniProtKB-KW"/>
</dbReference>
<dbReference type="STRING" id="1353009.A0A1Y2IUK4"/>
<evidence type="ECO:0000313" key="4">
    <source>
        <dbReference type="EMBL" id="OSD03622.1"/>
    </source>
</evidence>
<dbReference type="AlphaFoldDB" id="A0A1Y2IUK4"/>
<accession>A0A1Y2IUK4</accession>
<evidence type="ECO:0000256" key="2">
    <source>
        <dbReference type="ARBA" id="ARBA00022857"/>
    </source>
</evidence>
<organism evidence="4 5">
    <name type="scientific">Trametes coccinea (strain BRFM310)</name>
    <name type="common">Pycnoporus coccineus</name>
    <dbReference type="NCBI Taxonomy" id="1353009"/>
    <lineage>
        <taxon>Eukaryota</taxon>
        <taxon>Fungi</taxon>
        <taxon>Dikarya</taxon>
        <taxon>Basidiomycota</taxon>
        <taxon>Agaricomycotina</taxon>
        <taxon>Agaricomycetes</taxon>
        <taxon>Polyporales</taxon>
        <taxon>Polyporaceae</taxon>
        <taxon>Trametes</taxon>
    </lineage>
</organism>
<dbReference type="InterPro" id="IPR036291">
    <property type="entry name" value="NAD(P)-bd_dom_sf"/>
</dbReference>
<proteinExistence type="inferred from homology"/>
<reference evidence="4 5" key="1">
    <citation type="journal article" date="2015" name="Biotechnol. Biofuels">
        <title>Enhanced degradation of softwood versus hardwood by the white-rot fungus Pycnoporus coccineus.</title>
        <authorList>
            <person name="Couturier M."/>
            <person name="Navarro D."/>
            <person name="Chevret D."/>
            <person name="Henrissat B."/>
            <person name="Piumi F."/>
            <person name="Ruiz-Duenas F.J."/>
            <person name="Martinez A.T."/>
            <person name="Grigoriev I.V."/>
            <person name="Riley R."/>
            <person name="Lipzen A."/>
            <person name="Berrin J.G."/>
            <person name="Master E.R."/>
            <person name="Rosso M.N."/>
        </authorList>
    </citation>
    <scope>NUCLEOTIDE SEQUENCE [LARGE SCALE GENOMIC DNA]</scope>
    <source>
        <strain evidence="4 5">BRFM310</strain>
    </source>
</reference>
<sequence length="267" mass="29450">MPGIKDAKCVLVLGATSGIGRALALAIHDLDSKPTVIVSGRRQERLDELASHGERIKTARVDINTSEDNLKKFVTDTVSNYPDLDAVIFSSGIQHIFDFTKPDTIDFNKFQDEISTNYISIFKLIVLFLPHLLKLSDKGRPSFVVPITSGLSIVPSATVPDYSATKAALHSLSITLRLQLAKTNVQVIEILPPLVESELHDHQGKTPVLSKVWMPLKEFTEHAMAGLIRGDPNIPVGTASQDFNHFEKGKQEAAQKFYERMLSMSST</sequence>
<dbReference type="OrthoDB" id="37659at2759"/>
<dbReference type="Proteomes" id="UP000193067">
    <property type="component" value="Unassembled WGS sequence"/>
</dbReference>
<gene>
    <name evidence="4" type="ORF">PYCCODRAFT_1458575</name>
</gene>
<keyword evidence="3" id="KW-0560">Oxidoreductase</keyword>
<evidence type="ECO:0000256" key="1">
    <source>
        <dbReference type="ARBA" id="ARBA00006484"/>
    </source>
</evidence>
<dbReference type="EMBL" id="KZ084100">
    <property type="protein sequence ID" value="OSD03622.1"/>
    <property type="molecule type" value="Genomic_DNA"/>
</dbReference>
<dbReference type="InterPro" id="IPR002347">
    <property type="entry name" value="SDR_fam"/>
</dbReference>
<dbReference type="PROSITE" id="PS00061">
    <property type="entry name" value="ADH_SHORT"/>
    <property type="match status" value="1"/>
</dbReference>
<keyword evidence="5" id="KW-1185">Reference proteome</keyword>
<dbReference type="Gene3D" id="3.40.50.720">
    <property type="entry name" value="NAD(P)-binding Rossmann-like Domain"/>
    <property type="match status" value="1"/>
</dbReference>
<keyword evidence="2" id="KW-0521">NADP</keyword>
<dbReference type="PRINTS" id="PR00081">
    <property type="entry name" value="GDHRDH"/>
</dbReference>
<dbReference type="Pfam" id="PF00106">
    <property type="entry name" value="adh_short"/>
    <property type="match status" value="1"/>
</dbReference>
<comment type="similarity">
    <text evidence="1">Belongs to the short-chain dehydrogenases/reductases (SDR) family.</text>
</comment>
<protein>
    <submittedName>
        <fullName evidence="4">NAD-P-binding protein</fullName>
    </submittedName>
</protein>
<dbReference type="SUPFAM" id="SSF51735">
    <property type="entry name" value="NAD(P)-binding Rossmann-fold domains"/>
    <property type="match status" value="1"/>
</dbReference>
<name>A0A1Y2IUK4_TRAC3</name>
<dbReference type="InterPro" id="IPR020904">
    <property type="entry name" value="Sc_DH/Rdtase_CS"/>
</dbReference>
<dbReference type="PANTHER" id="PTHR43669">
    <property type="entry name" value="5-KETO-D-GLUCONATE 5-REDUCTASE"/>
    <property type="match status" value="1"/>
</dbReference>
<evidence type="ECO:0000256" key="3">
    <source>
        <dbReference type="ARBA" id="ARBA00023002"/>
    </source>
</evidence>